<keyword evidence="1" id="KW-0805">Transcription regulation</keyword>
<dbReference type="EMBL" id="AP025523">
    <property type="protein sequence ID" value="BDE05084.1"/>
    <property type="molecule type" value="Genomic_DNA"/>
</dbReference>
<feature type="domain" description="HTH hxlR-type" evidence="4">
    <location>
        <begin position="25"/>
        <end position="123"/>
    </location>
</feature>
<evidence type="ECO:0000256" key="2">
    <source>
        <dbReference type="ARBA" id="ARBA00023125"/>
    </source>
</evidence>
<keyword evidence="3" id="KW-0804">Transcription</keyword>
<protein>
    <recommendedName>
        <fullName evidence="4">HTH hxlR-type domain-containing protein</fullName>
    </recommendedName>
</protein>
<evidence type="ECO:0000259" key="4">
    <source>
        <dbReference type="PROSITE" id="PS51118"/>
    </source>
</evidence>
<organism evidence="5 6">
    <name type="scientific">Vulcanimicrobium alpinum</name>
    <dbReference type="NCBI Taxonomy" id="3016050"/>
    <lineage>
        <taxon>Bacteria</taxon>
        <taxon>Bacillati</taxon>
        <taxon>Vulcanimicrobiota</taxon>
        <taxon>Vulcanimicrobiia</taxon>
        <taxon>Vulcanimicrobiales</taxon>
        <taxon>Vulcanimicrobiaceae</taxon>
        <taxon>Vulcanimicrobium</taxon>
    </lineage>
</organism>
<evidence type="ECO:0000256" key="1">
    <source>
        <dbReference type="ARBA" id="ARBA00023015"/>
    </source>
</evidence>
<name>A0AAN2C880_UNVUL</name>
<dbReference type="InterPro" id="IPR002577">
    <property type="entry name" value="HTH_HxlR"/>
</dbReference>
<keyword evidence="2" id="KW-0238">DNA-binding</keyword>
<dbReference type="InterPro" id="IPR036388">
    <property type="entry name" value="WH-like_DNA-bd_sf"/>
</dbReference>
<dbReference type="PROSITE" id="PS51118">
    <property type="entry name" value="HTH_HXLR"/>
    <property type="match status" value="1"/>
</dbReference>
<gene>
    <name evidence="5" type="ORF">WPS_03600</name>
</gene>
<evidence type="ECO:0000313" key="6">
    <source>
        <dbReference type="Proteomes" id="UP001317532"/>
    </source>
</evidence>
<dbReference type="GO" id="GO:0003677">
    <property type="term" value="F:DNA binding"/>
    <property type="evidence" value="ECO:0007669"/>
    <property type="project" value="UniProtKB-KW"/>
</dbReference>
<dbReference type="RefSeq" id="WP_317996151.1">
    <property type="nucleotide sequence ID" value="NZ_AP025523.1"/>
</dbReference>
<dbReference type="PANTHER" id="PTHR33204:SF37">
    <property type="entry name" value="HTH-TYPE TRANSCRIPTIONAL REGULATOR YODB"/>
    <property type="match status" value="1"/>
</dbReference>
<dbReference type="AlphaFoldDB" id="A0AAN2C880"/>
<dbReference type="InterPro" id="IPR036390">
    <property type="entry name" value="WH_DNA-bd_sf"/>
</dbReference>
<sequence>MNDGSGSWTERDEVAIRRMIGEGRTPVQRVANVLASKHKLAVFWELSTGPKRFKELERALAPVTAKVLTRNLRDLEEMAFVVRESFDVSPPKVEYRLSPMGDGLRAHIHALCEWSMAHADALMPAAG</sequence>
<evidence type="ECO:0000256" key="3">
    <source>
        <dbReference type="ARBA" id="ARBA00023163"/>
    </source>
</evidence>
<dbReference type="Gene3D" id="1.10.10.10">
    <property type="entry name" value="Winged helix-like DNA-binding domain superfamily/Winged helix DNA-binding domain"/>
    <property type="match status" value="1"/>
</dbReference>
<dbReference type="KEGG" id="vab:WPS_03600"/>
<reference evidence="5 6" key="1">
    <citation type="journal article" date="2022" name="ISME Commun">
        <title>Vulcanimicrobium alpinus gen. nov. sp. nov., the first cultivated representative of the candidate phylum 'Eremiobacterota', is a metabolically versatile aerobic anoxygenic phototroph.</title>
        <authorList>
            <person name="Yabe S."/>
            <person name="Muto K."/>
            <person name="Abe K."/>
            <person name="Yokota A."/>
            <person name="Staudigel H."/>
            <person name="Tebo B.M."/>
        </authorList>
    </citation>
    <scope>NUCLEOTIDE SEQUENCE [LARGE SCALE GENOMIC DNA]</scope>
    <source>
        <strain evidence="5 6">WC8-2</strain>
    </source>
</reference>
<proteinExistence type="predicted"/>
<dbReference type="Proteomes" id="UP001317532">
    <property type="component" value="Chromosome"/>
</dbReference>
<dbReference type="Pfam" id="PF01638">
    <property type="entry name" value="HxlR"/>
    <property type="match status" value="1"/>
</dbReference>
<keyword evidence="6" id="KW-1185">Reference proteome</keyword>
<dbReference type="SUPFAM" id="SSF46785">
    <property type="entry name" value="Winged helix' DNA-binding domain"/>
    <property type="match status" value="1"/>
</dbReference>
<evidence type="ECO:0000313" key="5">
    <source>
        <dbReference type="EMBL" id="BDE05084.1"/>
    </source>
</evidence>
<dbReference type="PANTHER" id="PTHR33204">
    <property type="entry name" value="TRANSCRIPTIONAL REGULATOR, MARR FAMILY"/>
    <property type="match status" value="1"/>
</dbReference>
<accession>A0AAN2C880</accession>